<name>A0AAV0Z7Y9_VICFA</name>
<sequence length="201" mass="22243">MAVSVSRAMSKGIVMTVPVLDELRPLQIAVSRLNPLSRHHYHHHSPFDLLPNCASSDSVSPADSVYTLEMCMTGLAREKASVFFKEQTGSAAEMTVNSGIRKILPNSEICDFDFEPCGYPMNSVEGPVVSTIHITPEDGFSYASFENAGYDLKAMNLNEMVMRVLVCFQPTEFSVVVHVDNASKSFEKGWFAFVCVSYIPF</sequence>
<proteinExistence type="inferred from homology"/>
<keyword evidence="4" id="KW-0620">Polyamine biosynthesis</keyword>
<dbReference type="GO" id="GO:0008295">
    <property type="term" value="P:spermidine biosynthetic process"/>
    <property type="evidence" value="ECO:0007669"/>
    <property type="project" value="UniProtKB-KW"/>
</dbReference>
<dbReference type="AlphaFoldDB" id="A0AAV0Z7Y9"/>
<comment type="similarity">
    <text evidence="2">Belongs to the eukaryotic AdoMetDC family.</text>
</comment>
<dbReference type="PANTHER" id="PTHR11570">
    <property type="entry name" value="S-ADENOSYLMETHIONINE DECARBOXYLASE"/>
    <property type="match status" value="1"/>
</dbReference>
<evidence type="ECO:0000256" key="4">
    <source>
        <dbReference type="ARBA" id="ARBA00023115"/>
    </source>
</evidence>
<evidence type="ECO:0008006" key="7">
    <source>
        <dbReference type="Google" id="ProtNLM"/>
    </source>
</evidence>
<keyword evidence="3" id="KW-0745">Spermidine biosynthesis</keyword>
<accession>A0AAV0Z7Y9</accession>
<dbReference type="Pfam" id="PF01536">
    <property type="entry name" value="SAM_decarbox"/>
    <property type="match status" value="1"/>
</dbReference>
<evidence type="ECO:0000256" key="1">
    <source>
        <dbReference type="ARBA" id="ARBA00004911"/>
    </source>
</evidence>
<gene>
    <name evidence="5" type="ORF">VFH_I100520</name>
</gene>
<dbReference type="GO" id="GO:0006597">
    <property type="term" value="P:spermine biosynthetic process"/>
    <property type="evidence" value="ECO:0007669"/>
    <property type="project" value="TreeGrafter"/>
</dbReference>
<dbReference type="InterPro" id="IPR048283">
    <property type="entry name" value="AdoMetDC-like"/>
</dbReference>
<comment type="pathway">
    <text evidence="1">Amine and polyamine biosynthesis; S-adenosylmethioninamine biosynthesis; S-adenosylmethioninamine from S-adenosyl-L-methionine: step 1/1.</text>
</comment>
<keyword evidence="6" id="KW-1185">Reference proteome</keyword>
<reference evidence="5 6" key="1">
    <citation type="submission" date="2023-01" db="EMBL/GenBank/DDBJ databases">
        <authorList>
            <person name="Kreplak J."/>
        </authorList>
    </citation>
    <scope>NUCLEOTIDE SEQUENCE [LARGE SCALE GENOMIC DNA]</scope>
</reference>
<evidence type="ECO:0000313" key="6">
    <source>
        <dbReference type="Proteomes" id="UP001157006"/>
    </source>
</evidence>
<dbReference type="Gene3D" id="3.60.90.10">
    <property type="entry name" value="S-adenosylmethionine decarboxylase"/>
    <property type="match status" value="1"/>
</dbReference>
<evidence type="ECO:0000313" key="5">
    <source>
        <dbReference type="EMBL" id="CAI8593618.1"/>
    </source>
</evidence>
<evidence type="ECO:0000256" key="2">
    <source>
        <dbReference type="ARBA" id="ARBA00008466"/>
    </source>
</evidence>
<evidence type="ECO:0000256" key="3">
    <source>
        <dbReference type="ARBA" id="ARBA00023066"/>
    </source>
</evidence>
<dbReference type="Proteomes" id="UP001157006">
    <property type="component" value="Chromosome 1S"/>
</dbReference>
<organism evidence="5 6">
    <name type="scientific">Vicia faba</name>
    <name type="common">Broad bean</name>
    <name type="synonym">Faba vulgaris</name>
    <dbReference type="NCBI Taxonomy" id="3906"/>
    <lineage>
        <taxon>Eukaryota</taxon>
        <taxon>Viridiplantae</taxon>
        <taxon>Streptophyta</taxon>
        <taxon>Embryophyta</taxon>
        <taxon>Tracheophyta</taxon>
        <taxon>Spermatophyta</taxon>
        <taxon>Magnoliopsida</taxon>
        <taxon>eudicotyledons</taxon>
        <taxon>Gunneridae</taxon>
        <taxon>Pentapetalae</taxon>
        <taxon>rosids</taxon>
        <taxon>fabids</taxon>
        <taxon>Fabales</taxon>
        <taxon>Fabaceae</taxon>
        <taxon>Papilionoideae</taxon>
        <taxon>50 kb inversion clade</taxon>
        <taxon>NPAAA clade</taxon>
        <taxon>Hologalegina</taxon>
        <taxon>IRL clade</taxon>
        <taxon>Fabeae</taxon>
        <taxon>Vicia</taxon>
    </lineage>
</organism>
<protein>
    <recommendedName>
        <fullName evidence="7">S-adenosylmethionine decarboxylase alpha chain</fullName>
    </recommendedName>
</protein>
<dbReference type="PANTHER" id="PTHR11570:SF15">
    <property type="entry name" value="S-ADENOSYLMETHIONINE DECARBOXYLASE PROENZYME 3"/>
    <property type="match status" value="1"/>
</dbReference>
<dbReference type="SUPFAM" id="SSF56276">
    <property type="entry name" value="S-adenosylmethionine decarboxylase"/>
    <property type="match status" value="1"/>
</dbReference>
<dbReference type="InterPro" id="IPR016067">
    <property type="entry name" value="S-AdoMet_deCO2ase_core"/>
</dbReference>
<dbReference type="GO" id="GO:0004014">
    <property type="term" value="F:adenosylmethionine decarboxylase activity"/>
    <property type="evidence" value="ECO:0007669"/>
    <property type="project" value="InterPro"/>
</dbReference>
<dbReference type="EMBL" id="OX451735">
    <property type="protein sequence ID" value="CAI8593618.1"/>
    <property type="molecule type" value="Genomic_DNA"/>
</dbReference>
<dbReference type="GO" id="GO:0005829">
    <property type="term" value="C:cytosol"/>
    <property type="evidence" value="ECO:0007669"/>
    <property type="project" value="TreeGrafter"/>
</dbReference>